<sequence>MNYKLSIDATRQALENTFKRYFLFPNIYRAHKTIDGAKETTILIITLQQSDVISQGIWGILPHNYENDWKMFQKALNTLSVKSKDVESQSHYEEAFFKR</sequence>
<reference evidence="1 2" key="1">
    <citation type="submission" date="2019-08" db="EMBL/GenBank/DDBJ databases">
        <title>Genomes of Antarctic Bizionia species.</title>
        <authorList>
            <person name="Bowman J.P."/>
        </authorList>
    </citation>
    <scope>NUCLEOTIDE SEQUENCE [LARGE SCALE GENOMIC DNA]</scope>
    <source>
        <strain evidence="1 2">IC164</strain>
    </source>
</reference>
<evidence type="ECO:0000313" key="2">
    <source>
        <dbReference type="Proteomes" id="UP000323621"/>
    </source>
</evidence>
<comment type="caution">
    <text evidence="1">The sequence shown here is derived from an EMBL/GenBank/DDBJ whole genome shotgun (WGS) entry which is preliminary data.</text>
</comment>
<dbReference type="RefSeq" id="WP_148381508.1">
    <property type="nucleotide sequence ID" value="NZ_VSKN01000026.1"/>
</dbReference>
<proteinExistence type="predicted"/>
<dbReference type="EMBL" id="VSKN01000026">
    <property type="protein sequence ID" value="TYC09166.1"/>
    <property type="molecule type" value="Genomic_DNA"/>
</dbReference>
<name>A0ABY3M7K9_9FLAO</name>
<evidence type="ECO:0000313" key="1">
    <source>
        <dbReference type="EMBL" id="TYC09166.1"/>
    </source>
</evidence>
<keyword evidence="2" id="KW-1185">Reference proteome</keyword>
<protein>
    <submittedName>
        <fullName evidence="1">Uncharacterized protein</fullName>
    </submittedName>
</protein>
<gene>
    <name evidence="1" type="ORF">ES677_13465</name>
</gene>
<dbReference type="Proteomes" id="UP000323621">
    <property type="component" value="Unassembled WGS sequence"/>
</dbReference>
<organism evidence="1 2">
    <name type="scientific">Bizionia gelidisalsuginis</name>
    <dbReference type="NCBI Taxonomy" id="291188"/>
    <lineage>
        <taxon>Bacteria</taxon>
        <taxon>Pseudomonadati</taxon>
        <taxon>Bacteroidota</taxon>
        <taxon>Flavobacteriia</taxon>
        <taxon>Flavobacteriales</taxon>
        <taxon>Flavobacteriaceae</taxon>
        <taxon>Bizionia</taxon>
    </lineage>
</organism>
<accession>A0ABY3M7K9</accession>
<dbReference type="InterPro" id="IPR036590">
    <property type="entry name" value="SRAP-like"/>
</dbReference>
<dbReference type="SUPFAM" id="SSF143081">
    <property type="entry name" value="BB1717-like"/>
    <property type="match status" value="1"/>
</dbReference>